<gene>
    <name evidence="1" type="ORF">LCGC14_2080150</name>
</gene>
<accession>A0A0F9HCT0</accession>
<reference evidence="1" key="1">
    <citation type="journal article" date="2015" name="Nature">
        <title>Complex archaea that bridge the gap between prokaryotes and eukaryotes.</title>
        <authorList>
            <person name="Spang A."/>
            <person name="Saw J.H."/>
            <person name="Jorgensen S.L."/>
            <person name="Zaremba-Niedzwiedzka K."/>
            <person name="Martijn J."/>
            <person name="Lind A.E."/>
            <person name="van Eijk R."/>
            <person name="Schleper C."/>
            <person name="Guy L."/>
            <person name="Ettema T.J."/>
        </authorList>
    </citation>
    <scope>NUCLEOTIDE SEQUENCE</scope>
</reference>
<protein>
    <submittedName>
        <fullName evidence="1">Uncharacterized protein</fullName>
    </submittedName>
</protein>
<proteinExistence type="predicted"/>
<evidence type="ECO:0000313" key="1">
    <source>
        <dbReference type="EMBL" id="KKL72912.1"/>
    </source>
</evidence>
<comment type="caution">
    <text evidence="1">The sequence shown here is derived from an EMBL/GenBank/DDBJ whole genome shotgun (WGS) entry which is preliminary data.</text>
</comment>
<dbReference type="AlphaFoldDB" id="A0A0F9HCT0"/>
<sequence length="29" mass="3505">MPYHQMLPFNLYILIISQKNSSLKREQVI</sequence>
<organism evidence="1">
    <name type="scientific">marine sediment metagenome</name>
    <dbReference type="NCBI Taxonomy" id="412755"/>
    <lineage>
        <taxon>unclassified sequences</taxon>
        <taxon>metagenomes</taxon>
        <taxon>ecological metagenomes</taxon>
    </lineage>
</organism>
<dbReference type="EMBL" id="LAZR01025123">
    <property type="protein sequence ID" value="KKL72912.1"/>
    <property type="molecule type" value="Genomic_DNA"/>
</dbReference>
<feature type="non-terminal residue" evidence="1">
    <location>
        <position position="29"/>
    </location>
</feature>
<name>A0A0F9HCT0_9ZZZZ</name>